<dbReference type="InterPro" id="IPR000595">
    <property type="entry name" value="cNMP-bd_dom"/>
</dbReference>
<accession>A0AAW9SL74</accession>
<reference evidence="2 3" key="1">
    <citation type="submission" date="2024-04" db="EMBL/GenBank/DDBJ databases">
        <title>Novel genus in family Flammeovirgaceae.</title>
        <authorList>
            <person name="Nguyen T.H."/>
            <person name="Vuong T.Q."/>
            <person name="Le H."/>
            <person name="Kim S.-G."/>
        </authorList>
    </citation>
    <scope>NUCLEOTIDE SEQUENCE [LARGE SCALE GENOMIC DNA]</scope>
    <source>
        <strain evidence="2 3">JCM 23209</strain>
    </source>
</reference>
<proteinExistence type="predicted"/>
<evidence type="ECO:0000313" key="2">
    <source>
        <dbReference type="EMBL" id="MEN7551496.1"/>
    </source>
</evidence>
<dbReference type="AlphaFoldDB" id="A0AAW9SL74"/>
<feature type="domain" description="Cyclic nucleotide-binding" evidence="1">
    <location>
        <begin position="10"/>
        <end position="113"/>
    </location>
</feature>
<dbReference type="SMART" id="SM00100">
    <property type="entry name" value="cNMP"/>
    <property type="match status" value="1"/>
</dbReference>
<dbReference type="InterPro" id="IPR018488">
    <property type="entry name" value="cNMP-bd_CS"/>
</dbReference>
<dbReference type="Proteomes" id="UP001403385">
    <property type="component" value="Unassembled WGS sequence"/>
</dbReference>
<evidence type="ECO:0000259" key="1">
    <source>
        <dbReference type="PROSITE" id="PS50042"/>
    </source>
</evidence>
<dbReference type="InterPro" id="IPR014710">
    <property type="entry name" value="RmlC-like_jellyroll"/>
</dbReference>
<dbReference type="CDD" id="cd00038">
    <property type="entry name" value="CAP_ED"/>
    <property type="match status" value="1"/>
</dbReference>
<evidence type="ECO:0000313" key="3">
    <source>
        <dbReference type="Proteomes" id="UP001403385"/>
    </source>
</evidence>
<dbReference type="PROSITE" id="PS50042">
    <property type="entry name" value="CNMP_BINDING_3"/>
    <property type="match status" value="1"/>
</dbReference>
<dbReference type="Gene3D" id="2.60.120.10">
    <property type="entry name" value="Jelly Rolls"/>
    <property type="match status" value="1"/>
</dbReference>
<name>A0AAW9SL74_9BACT</name>
<dbReference type="Pfam" id="PF00027">
    <property type="entry name" value="cNMP_binding"/>
    <property type="match status" value="1"/>
</dbReference>
<protein>
    <submittedName>
        <fullName evidence="2">Crp/Fnr family transcriptional regulator</fullName>
    </submittedName>
</protein>
<dbReference type="EMBL" id="JBDKWZ010000023">
    <property type="protein sequence ID" value="MEN7551496.1"/>
    <property type="molecule type" value="Genomic_DNA"/>
</dbReference>
<dbReference type="PROSITE" id="PS00888">
    <property type="entry name" value="CNMP_BINDING_1"/>
    <property type="match status" value="1"/>
</dbReference>
<dbReference type="InterPro" id="IPR018490">
    <property type="entry name" value="cNMP-bd_dom_sf"/>
</dbReference>
<sequence length="190" mass="22450">MKELVHEIDTIIPLSPEEKERIGHFFSPKVIQKNSFLIKEGQYCNEVFFVKRGMLRVYYSDNNGDEITCYFSRNNEFISSYTSFLTQTPTKENIQALEDCKLFSINRANLEDLSQEIPKIQIFRRVIAENLFIAMERRISMLQSATAQERYERIIKENPKYILNIPQQYIASFLGITPQHLSRLRKKITR</sequence>
<comment type="caution">
    <text evidence="2">The sequence shown here is derived from an EMBL/GenBank/DDBJ whole genome shotgun (WGS) entry which is preliminary data.</text>
</comment>
<keyword evidence="3" id="KW-1185">Reference proteome</keyword>
<dbReference type="SUPFAM" id="SSF51206">
    <property type="entry name" value="cAMP-binding domain-like"/>
    <property type="match status" value="1"/>
</dbReference>
<gene>
    <name evidence="2" type="ORF">AAG747_26500</name>
</gene>
<organism evidence="2 3">
    <name type="scientific">Rapidithrix thailandica</name>
    <dbReference type="NCBI Taxonomy" id="413964"/>
    <lineage>
        <taxon>Bacteria</taxon>
        <taxon>Pseudomonadati</taxon>
        <taxon>Bacteroidota</taxon>
        <taxon>Cytophagia</taxon>
        <taxon>Cytophagales</taxon>
        <taxon>Flammeovirgaceae</taxon>
        <taxon>Rapidithrix</taxon>
    </lineage>
</organism>
<dbReference type="RefSeq" id="WP_346824277.1">
    <property type="nucleotide sequence ID" value="NZ_JBDKWZ010000023.1"/>
</dbReference>